<evidence type="ECO:0000313" key="4">
    <source>
        <dbReference type="Proteomes" id="UP000011777"/>
    </source>
</evidence>
<accession>M3HE57</accession>
<evidence type="ECO:0008006" key="5">
    <source>
        <dbReference type="Google" id="ProtNLM"/>
    </source>
</evidence>
<evidence type="ECO:0000313" key="3">
    <source>
        <dbReference type="EMBL" id="EMG45502.1"/>
    </source>
</evidence>
<protein>
    <recommendedName>
        <fullName evidence="5">ER membrane protein complex subunit 7 beta-sandwich domain-containing protein</fullName>
    </recommendedName>
</protein>
<evidence type="ECO:0000256" key="2">
    <source>
        <dbReference type="SAM" id="SignalP"/>
    </source>
</evidence>
<dbReference type="HOGENOM" id="CLU_082179_0_0_1"/>
<dbReference type="OrthoDB" id="4085072at2759"/>
<dbReference type="Proteomes" id="UP000011777">
    <property type="component" value="Unassembled WGS sequence"/>
</dbReference>
<dbReference type="AlphaFoldDB" id="M3HE57"/>
<keyword evidence="4" id="KW-1185">Reference proteome</keyword>
<dbReference type="OMA" id="IFCICIT"/>
<organism evidence="3 4">
    <name type="scientific">Candida maltosa (strain Xu316)</name>
    <name type="common">Yeast</name>
    <dbReference type="NCBI Taxonomy" id="1245528"/>
    <lineage>
        <taxon>Eukaryota</taxon>
        <taxon>Fungi</taxon>
        <taxon>Dikarya</taxon>
        <taxon>Ascomycota</taxon>
        <taxon>Saccharomycotina</taxon>
        <taxon>Pichiomycetes</taxon>
        <taxon>Debaryomycetaceae</taxon>
        <taxon>Candida/Lodderomyces clade</taxon>
        <taxon>Candida</taxon>
    </lineage>
</organism>
<dbReference type="eggNOG" id="ENOG502RQ1V">
    <property type="taxonomic scope" value="Eukaryota"/>
</dbReference>
<dbReference type="STRING" id="1245528.M3HE57"/>
<dbReference type="EMBL" id="AOGT01002451">
    <property type="protein sequence ID" value="EMG45502.1"/>
    <property type="molecule type" value="Genomic_DNA"/>
</dbReference>
<proteinExistence type="predicted"/>
<gene>
    <name evidence="3" type="ORF">G210_4316</name>
</gene>
<reference evidence="3 4" key="1">
    <citation type="submission" date="2013-02" db="EMBL/GenBank/DDBJ databases">
        <title>Genome sequence of Candida maltosa Xu316, a potential industrial strain for xylitol and ethanol production.</title>
        <authorList>
            <person name="Yu J."/>
            <person name="Wang Q."/>
            <person name="Geng X."/>
            <person name="Bao W."/>
            <person name="He P."/>
            <person name="Cai J."/>
        </authorList>
    </citation>
    <scope>NUCLEOTIDE SEQUENCE [LARGE SCALE GENOMIC DNA]</scope>
    <source>
        <strain evidence="4">Xu316</strain>
    </source>
</reference>
<name>M3HE57_CANMX</name>
<feature type="chain" id="PRO_5004034056" description="ER membrane protein complex subunit 7 beta-sandwich domain-containing protein" evidence="2">
    <location>
        <begin position="19"/>
        <end position="242"/>
    </location>
</feature>
<feature type="transmembrane region" description="Helical" evidence="1">
    <location>
        <begin position="171"/>
        <end position="189"/>
    </location>
</feature>
<comment type="caution">
    <text evidence="3">The sequence shown here is derived from an EMBL/GenBank/DDBJ whole genome shotgun (WGS) entry which is preliminary data.</text>
</comment>
<evidence type="ECO:0000256" key="1">
    <source>
        <dbReference type="SAM" id="Phobius"/>
    </source>
</evidence>
<feature type="signal peptide" evidence="2">
    <location>
        <begin position="1"/>
        <end position="18"/>
    </location>
</feature>
<keyword evidence="1" id="KW-1133">Transmembrane helix</keyword>
<keyword evidence="1" id="KW-0812">Transmembrane</keyword>
<keyword evidence="2" id="KW-0732">Signal</keyword>
<keyword evidence="1" id="KW-0472">Membrane</keyword>
<sequence length="242" mass="27408">MNISTLSYIFYLISFTLALGFKGKIEGIPSINDELFKTKNKIIPNGNNYNNRIKIDLYPANSANPIPTIIDSKYNFKFNSLKPGEYDLIVNSYDFNFEKNRFKIIANDESIIAYENNLGSESFNVTSGIELKEKPLVINYFNTKEFYQYSGGSFQDMIMNSPFGFVFKNRTVTIIFSVCVAIMAAPYILQFLNPEFAAELNEIQVKAAKERLGEKVVDNDSEIAIKSTGVNKPEGSATKKRR</sequence>